<proteinExistence type="predicted"/>
<keyword evidence="1" id="KW-1133">Transmembrane helix</keyword>
<keyword evidence="1" id="KW-0812">Transmembrane</keyword>
<evidence type="ECO:0000313" key="3">
    <source>
        <dbReference type="Proteomes" id="UP000199227"/>
    </source>
</evidence>
<keyword evidence="1" id="KW-0472">Membrane</keyword>
<dbReference type="EMBL" id="FOXB01000072">
    <property type="protein sequence ID" value="SFP99122.1"/>
    <property type="molecule type" value="Genomic_DNA"/>
</dbReference>
<dbReference type="AlphaFoldDB" id="A0A1I5UV74"/>
<evidence type="ECO:0000313" key="2">
    <source>
        <dbReference type="EMBL" id="SFP99122.1"/>
    </source>
</evidence>
<evidence type="ECO:0000256" key="1">
    <source>
        <dbReference type="SAM" id="Phobius"/>
    </source>
</evidence>
<keyword evidence="3" id="KW-1185">Reference proteome</keyword>
<gene>
    <name evidence="2" type="ORF">SAMN05216234_1724</name>
</gene>
<protein>
    <submittedName>
        <fullName evidence="2">Uncharacterized protein</fullName>
    </submittedName>
</protein>
<sequence>MDNLGILIIPIGFMVAAVIGYLAVKKHWKIADIL</sequence>
<dbReference type="Proteomes" id="UP000199227">
    <property type="component" value="Unassembled WGS sequence"/>
</dbReference>
<feature type="transmembrane region" description="Helical" evidence="1">
    <location>
        <begin position="6"/>
        <end position="24"/>
    </location>
</feature>
<name>A0A1I5UV74_9BACT</name>
<reference evidence="2 3" key="1">
    <citation type="submission" date="2016-10" db="EMBL/GenBank/DDBJ databases">
        <authorList>
            <person name="de Groot N.N."/>
        </authorList>
    </citation>
    <scope>NUCLEOTIDE SEQUENCE [LARGE SCALE GENOMIC DNA]</scope>
    <source>
        <strain evidence="2 3">EP1-55-1</strain>
    </source>
</reference>
<organism evidence="2 3">
    <name type="scientific">Hydrogenimonas thermophila</name>
    <dbReference type="NCBI Taxonomy" id="223786"/>
    <lineage>
        <taxon>Bacteria</taxon>
        <taxon>Pseudomonadati</taxon>
        <taxon>Campylobacterota</taxon>
        <taxon>Epsilonproteobacteria</taxon>
        <taxon>Campylobacterales</taxon>
        <taxon>Hydrogenimonadaceae</taxon>
        <taxon>Hydrogenimonas</taxon>
    </lineage>
</organism>
<accession>A0A1I5UV74</accession>